<organism evidence="2 3">
    <name type="scientific">Ditylenchus destructor</name>
    <dbReference type="NCBI Taxonomy" id="166010"/>
    <lineage>
        <taxon>Eukaryota</taxon>
        <taxon>Metazoa</taxon>
        <taxon>Ecdysozoa</taxon>
        <taxon>Nematoda</taxon>
        <taxon>Chromadorea</taxon>
        <taxon>Rhabditida</taxon>
        <taxon>Tylenchina</taxon>
        <taxon>Tylenchomorpha</taxon>
        <taxon>Sphaerularioidea</taxon>
        <taxon>Anguinidae</taxon>
        <taxon>Anguininae</taxon>
        <taxon>Ditylenchus</taxon>
    </lineage>
</organism>
<evidence type="ECO:0000313" key="2">
    <source>
        <dbReference type="EMBL" id="KAI1712452.1"/>
    </source>
</evidence>
<evidence type="ECO:0000313" key="3">
    <source>
        <dbReference type="Proteomes" id="UP001201812"/>
    </source>
</evidence>
<accession>A0AAD4N0M8</accession>
<dbReference type="EMBL" id="JAKKPZ010000018">
    <property type="protein sequence ID" value="KAI1712452.1"/>
    <property type="molecule type" value="Genomic_DNA"/>
</dbReference>
<feature type="compositionally biased region" description="Low complexity" evidence="1">
    <location>
        <begin position="50"/>
        <end position="66"/>
    </location>
</feature>
<gene>
    <name evidence="2" type="ORF">DdX_09538</name>
</gene>
<dbReference type="Proteomes" id="UP001201812">
    <property type="component" value="Unassembled WGS sequence"/>
</dbReference>
<dbReference type="AlphaFoldDB" id="A0AAD4N0M8"/>
<proteinExistence type="predicted"/>
<protein>
    <submittedName>
        <fullName evidence="2">Uncharacterized protein</fullName>
    </submittedName>
</protein>
<reference evidence="2" key="1">
    <citation type="submission" date="2022-01" db="EMBL/GenBank/DDBJ databases">
        <title>Genome Sequence Resource for Two Populations of Ditylenchus destructor, the Migratory Endoparasitic Phytonematode.</title>
        <authorList>
            <person name="Zhang H."/>
            <person name="Lin R."/>
            <person name="Xie B."/>
        </authorList>
    </citation>
    <scope>NUCLEOTIDE SEQUENCE</scope>
    <source>
        <strain evidence="2">BazhouSP</strain>
    </source>
</reference>
<name>A0AAD4N0M8_9BILA</name>
<keyword evidence="3" id="KW-1185">Reference proteome</keyword>
<feature type="region of interest" description="Disordered" evidence="1">
    <location>
        <begin position="38"/>
        <end position="66"/>
    </location>
</feature>
<sequence>MSSKDVLKKFQQFHCWAVSIATIRLPRDIGIRFPNLPSFGTSSASKRDSAGGASASSQQAAETKSATMVTLNNNNTIETVVAATGPVSYSAPTLPNVPEKEA</sequence>
<evidence type="ECO:0000256" key="1">
    <source>
        <dbReference type="SAM" id="MobiDB-lite"/>
    </source>
</evidence>
<comment type="caution">
    <text evidence="2">The sequence shown here is derived from an EMBL/GenBank/DDBJ whole genome shotgun (WGS) entry which is preliminary data.</text>
</comment>